<dbReference type="InterPro" id="IPR008286">
    <property type="entry name" value="Prn/Lys/Arg_de-COase_C"/>
</dbReference>
<feature type="domain" description="Orn/Lys/Arg decarboxylase C-terminal" evidence="7">
    <location>
        <begin position="378"/>
        <end position="451"/>
    </location>
</feature>
<organism evidence="8 9">
    <name type="scientific">Niallia circulans</name>
    <name type="common">Bacillus circulans</name>
    <dbReference type="NCBI Taxonomy" id="1397"/>
    <lineage>
        <taxon>Bacteria</taxon>
        <taxon>Bacillati</taxon>
        <taxon>Bacillota</taxon>
        <taxon>Bacilli</taxon>
        <taxon>Bacillales</taxon>
        <taxon>Bacillaceae</taxon>
        <taxon>Niallia</taxon>
    </lineage>
</organism>
<evidence type="ECO:0000256" key="2">
    <source>
        <dbReference type="ARBA" id="ARBA00010671"/>
    </source>
</evidence>
<protein>
    <submittedName>
        <fullName evidence="8">Arginine decarboxylase</fullName>
    </submittedName>
</protein>
<dbReference type="InterPro" id="IPR015421">
    <property type="entry name" value="PyrdxlP-dep_Trfase_major"/>
</dbReference>
<dbReference type="InterPro" id="IPR052357">
    <property type="entry name" value="Orn_Lys_Arg_decarboxylase-I"/>
</dbReference>
<evidence type="ECO:0000259" key="6">
    <source>
        <dbReference type="Pfam" id="PF01276"/>
    </source>
</evidence>
<dbReference type="Gene3D" id="3.40.640.10">
    <property type="entry name" value="Type I PLP-dependent aspartate aminotransferase-like (Major domain)"/>
    <property type="match status" value="1"/>
</dbReference>
<dbReference type="RefSeq" id="WP_047944346.1">
    <property type="nucleotide sequence ID" value="NZ_JABRVN010000175.1"/>
</dbReference>
<dbReference type="PATRIC" id="fig|1397.4.peg.3444"/>
<reference evidence="8 9" key="1">
    <citation type="submission" date="2015-05" db="EMBL/GenBank/DDBJ databases">
        <title>Whole genome sequence and identification of bacterial endophytes from Costus igneus.</title>
        <authorList>
            <person name="Lee Y.P."/>
            <person name="Gan H.M."/>
            <person name="Eng W."/>
            <person name="Wheatley M.S."/>
            <person name="Caraballo A."/>
            <person name="Polter S."/>
            <person name="Savka M.A."/>
            <person name="Hudson A.O."/>
        </authorList>
    </citation>
    <scope>NUCLEOTIDE SEQUENCE [LARGE SCALE GENOMIC DNA]</scope>
    <source>
        <strain evidence="8 9">RIT379</strain>
    </source>
</reference>
<keyword evidence="5" id="KW-0456">Lyase</keyword>
<dbReference type="PANTHER" id="PTHR43277:SF3">
    <property type="entry name" value="DECARBOXYLASE, PUTATIVE-RELATED"/>
    <property type="match status" value="1"/>
</dbReference>
<comment type="cofactor">
    <cofactor evidence="1">
        <name>pyridoxal 5'-phosphate</name>
        <dbReference type="ChEBI" id="CHEBI:597326"/>
    </cofactor>
</comment>
<comment type="similarity">
    <text evidence="2">Belongs to the Orn/Lys/Arg decarboxylase class-I family.</text>
</comment>
<dbReference type="GO" id="GO:0016831">
    <property type="term" value="F:carboxy-lyase activity"/>
    <property type="evidence" value="ECO:0007669"/>
    <property type="project" value="UniProtKB-KW"/>
</dbReference>
<gene>
    <name evidence="8" type="ORF">ABW02_21620</name>
</gene>
<dbReference type="PANTHER" id="PTHR43277">
    <property type="entry name" value="ARGININE DECARBOXYLASE"/>
    <property type="match status" value="1"/>
</dbReference>
<dbReference type="Pfam" id="PF01276">
    <property type="entry name" value="OKR_DC_1"/>
    <property type="match status" value="1"/>
</dbReference>
<dbReference type="EMBL" id="LDPH01000032">
    <property type="protein sequence ID" value="KLV22190.1"/>
    <property type="molecule type" value="Genomic_DNA"/>
</dbReference>
<keyword evidence="4" id="KW-0663">Pyridoxal phosphate</keyword>
<evidence type="ECO:0000256" key="3">
    <source>
        <dbReference type="ARBA" id="ARBA00022793"/>
    </source>
</evidence>
<keyword evidence="3" id="KW-0210">Decarboxylase</keyword>
<evidence type="ECO:0000256" key="4">
    <source>
        <dbReference type="ARBA" id="ARBA00022898"/>
    </source>
</evidence>
<dbReference type="Proteomes" id="UP000036045">
    <property type="component" value="Unassembled WGS sequence"/>
</dbReference>
<dbReference type="InterPro" id="IPR015424">
    <property type="entry name" value="PyrdxlP-dep_Trfase"/>
</dbReference>
<dbReference type="InterPro" id="IPR036633">
    <property type="entry name" value="Prn/Lys/Arg_de-COase_C_sf"/>
</dbReference>
<evidence type="ECO:0000256" key="1">
    <source>
        <dbReference type="ARBA" id="ARBA00001933"/>
    </source>
</evidence>
<sequence length="478" mass="53764">MQENTPLYSKLLQFQSKNNISFHVPGHKNGELISPEDEWKGPLWNFDVTELNGLDDLHAPTGVIADAEKLLTDFYGVKKSYFLVNGSTVGNLAMILATLTAGDKVFVQRNSHKSIMNGIKLAKAQPILLSPDYEEDWKVDTVLSKKTIEQAIARFPEVKTLILTSPNYYGMVGNLQEIIDLAHANGICVLVDEAHGAHFKGNSNFPPSAVESGADIVVQSAHKTLPALTMGAYLHYNTAFVQQEDVKHYLDILQSSSPSYLIMASLDKARHYIANYSMEDWEYLHTMVTFFREQLHTIPQLNVLNYPYDGDPLKITIQSTENRSGFELQKELEKEGIYTELADSNNILFVFPLLKKGISYPLEKIIFKIKRALLKNIHTHSAQSETVESIKKREDIVELKLSEKEQATRSKVEVSLSEALHAVCAETIIPYPPGIPILMPGEEITNYHIKQITNLLKDGARFQGSPSIYKNKITIFEK</sequence>
<proteinExistence type="inferred from homology"/>
<dbReference type="SUPFAM" id="SSF53383">
    <property type="entry name" value="PLP-dependent transferases"/>
    <property type="match status" value="1"/>
</dbReference>
<feature type="domain" description="Orn/Lys/Arg decarboxylases family 1 pyridoxal-P attachment site" evidence="6">
    <location>
        <begin position="5"/>
        <end position="279"/>
    </location>
</feature>
<dbReference type="InterPro" id="IPR000310">
    <property type="entry name" value="Orn/Lys/Arg_deCO2ase_major_dom"/>
</dbReference>
<evidence type="ECO:0000259" key="7">
    <source>
        <dbReference type="Pfam" id="PF03711"/>
    </source>
</evidence>
<dbReference type="OrthoDB" id="9815233at2"/>
<dbReference type="AlphaFoldDB" id="A0A0J1KZH7"/>
<evidence type="ECO:0000256" key="5">
    <source>
        <dbReference type="ARBA" id="ARBA00023239"/>
    </source>
</evidence>
<dbReference type="SUPFAM" id="SSF55904">
    <property type="entry name" value="Ornithine decarboxylase C-terminal domain"/>
    <property type="match status" value="1"/>
</dbReference>
<evidence type="ECO:0000313" key="8">
    <source>
        <dbReference type="EMBL" id="KLV22190.1"/>
    </source>
</evidence>
<dbReference type="Gene3D" id="3.90.105.10">
    <property type="entry name" value="Molybdopterin biosynthesis moea protein, domain 2"/>
    <property type="match status" value="1"/>
</dbReference>
<comment type="caution">
    <text evidence="8">The sequence shown here is derived from an EMBL/GenBank/DDBJ whole genome shotgun (WGS) entry which is preliminary data.</text>
</comment>
<evidence type="ECO:0000313" key="9">
    <source>
        <dbReference type="Proteomes" id="UP000036045"/>
    </source>
</evidence>
<dbReference type="Pfam" id="PF03711">
    <property type="entry name" value="OKR_DC_1_C"/>
    <property type="match status" value="1"/>
</dbReference>
<keyword evidence="9" id="KW-1185">Reference proteome</keyword>
<name>A0A0J1KZH7_NIACI</name>
<accession>A0A0J1KZH7</accession>